<evidence type="ECO:0000313" key="1">
    <source>
        <dbReference type="EMBL" id="BAX59187.1"/>
    </source>
</evidence>
<evidence type="ECO:0000313" key="2">
    <source>
        <dbReference type="Proteomes" id="UP000218432"/>
    </source>
</evidence>
<proteinExistence type="predicted"/>
<reference evidence="1 2" key="1">
    <citation type="journal article" date="2017" name="Genome Announc.">
        <title>Complete Genome Sequence of Burkholderia stabilis FERMP-21014.</title>
        <authorList>
            <person name="Konishi K."/>
            <person name="Kumagai T."/>
            <person name="Sakasegawa S."/>
            <person name="Tamura T."/>
        </authorList>
    </citation>
    <scope>NUCLEOTIDE SEQUENCE [LARGE SCALE GENOMIC DNA]</scope>
    <source>
        <strain evidence="1 2">FERMP-21014</strain>
    </source>
</reference>
<gene>
    <name evidence="1" type="ORF">BSFP_020080</name>
</gene>
<dbReference type="AlphaFoldDB" id="A0A1Y1BNQ8"/>
<dbReference type="EMBL" id="AP018111">
    <property type="protein sequence ID" value="BAX59187.1"/>
    <property type="molecule type" value="Genomic_DNA"/>
</dbReference>
<organism evidence="1 2">
    <name type="scientific">Burkholderia stabilis</name>
    <dbReference type="NCBI Taxonomy" id="95485"/>
    <lineage>
        <taxon>Bacteria</taxon>
        <taxon>Pseudomonadati</taxon>
        <taxon>Pseudomonadota</taxon>
        <taxon>Betaproteobacteria</taxon>
        <taxon>Burkholderiales</taxon>
        <taxon>Burkholderiaceae</taxon>
        <taxon>Burkholderia</taxon>
        <taxon>Burkholderia cepacia complex</taxon>
    </lineage>
</organism>
<accession>A0A1Y1BNQ8</accession>
<sequence>MARYNPDQPVSRATQRVYDEIRNKLDTTEGQVHFDVIRGLFSTAAPTVKKNLRTFLARNPDYVDRIEGFLPEADVLIDRAEQDIGEVTATSLWAANQACKSLVDRVIRPMHSKYLRQNINAGADGRPLLEIEELIDFLYEDYTQFVRDTNNGVTSTAGRINERLVARALENSGLVEGTHFITTGTNSDADLVVLQTDGARRRLSVEIKSYNARERLLRGLRDAPEPKVAVGFFRNASEFGPQRTLTLLGASPLAIYMPMDTFTDLDPASRAHRTQRQDSLYRPLDLFAADMQHFCAHGDLRRYP</sequence>
<dbReference type="REBASE" id="186916">
    <property type="entry name" value="Bst21014ORF20090P"/>
</dbReference>
<dbReference type="RefSeq" id="WP_096472071.1">
    <property type="nucleotide sequence ID" value="NZ_AP018111.1"/>
</dbReference>
<protein>
    <submittedName>
        <fullName evidence="1">Uncharacterized protein</fullName>
    </submittedName>
</protein>
<dbReference type="Proteomes" id="UP000218432">
    <property type="component" value="Chromosome 1"/>
</dbReference>
<name>A0A1Y1BNQ8_9BURK</name>